<dbReference type="Proteomes" id="UP000541558">
    <property type="component" value="Unassembled WGS sequence"/>
</dbReference>
<accession>A0A8H5FD76</accession>
<feature type="compositionally biased region" description="Low complexity" evidence="1">
    <location>
        <begin position="519"/>
        <end position="533"/>
    </location>
</feature>
<feature type="compositionally biased region" description="Acidic residues" evidence="1">
    <location>
        <begin position="382"/>
        <end position="394"/>
    </location>
</feature>
<sequence>MPAAQQSQRPQKKPLSAIEIHVKKLMTAITEFTGAQGRRSTANVEYFQTLRPYLRKMRWVMPGIDMWASIPALFFPRFRLLGDMDEEDEEGSGDPSDDDPPVDDEETWNKLMALMPNFTEVLNRMFTKDESILLTFINLLKTSVRTQRGEDLSTMKRMIGEIILEKKTDQLEERFSANGDKAARGFYNLDCSKLLVGLRLQGEYMKNRSHFMMKVNSGRIKLKTSDWPSFLFPPGTVYDEKRPVRGMFLSFIVKRGIRIVYFGPSTAYDPSGAPGGQPCKAVLHHLTVIGPEHVAYVCVLIYYALSSLPIWKAHDRSFSLRRFYNNIVKLLSSDKKWAKQTLKAINDEMPFDKLKHAKNDAESEEDDGPDTVDNLLARGLDSDSEEGDDDDEADAMPPPPSSDVPEEEEQDESPRVRKRARSKPPVEDIFDDDLVPDADIPKPKSKAPRLNFDEEEEDDDFYVAEKENVDPNSSPKSKKGRAASKQPAATPNGVPFPTPRDPKTPKRPSRIAKLTVPPSTRSTRSQSRFAGAD</sequence>
<dbReference type="OrthoDB" id="3220614at2759"/>
<reference evidence="2 3" key="1">
    <citation type="journal article" date="2020" name="ISME J.">
        <title>Uncovering the hidden diversity of litter-decomposition mechanisms in mushroom-forming fungi.</title>
        <authorList>
            <person name="Floudas D."/>
            <person name="Bentzer J."/>
            <person name="Ahren D."/>
            <person name="Johansson T."/>
            <person name="Persson P."/>
            <person name="Tunlid A."/>
        </authorList>
    </citation>
    <scope>NUCLEOTIDE SEQUENCE [LARGE SCALE GENOMIC DNA]</scope>
    <source>
        <strain evidence="2 3">CBS 175.51</strain>
    </source>
</reference>
<dbReference type="InterPro" id="IPR046521">
    <property type="entry name" value="DUF6698"/>
</dbReference>
<feature type="compositionally biased region" description="Acidic residues" evidence="1">
    <location>
        <begin position="453"/>
        <end position="462"/>
    </location>
</feature>
<organism evidence="2 3">
    <name type="scientific">Ephemerocybe angulata</name>
    <dbReference type="NCBI Taxonomy" id="980116"/>
    <lineage>
        <taxon>Eukaryota</taxon>
        <taxon>Fungi</taxon>
        <taxon>Dikarya</taxon>
        <taxon>Basidiomycota</taxon>
        <taxon>Agaricomycotina</taxon>
        <taxon>Agaricomycetes</taxon>
        <taxon>Agaricomycetidae</taxon>
        <taxon>Agaricales</taxon>
        <taxon>Agaricineae</taxon>
        <taxon>Psathyrellaceae</taxon>
        <taxon>Ephemerocybe</taxon>
    </lineage>
</organism>
<protein>
    <submittedName>
        <fullName evidence="2">Uncharacterized protein</fullName>
    </submittedName>
</protein>
<comment type="caution">
    <text evidence="2">The sequence shown here is derived from an EMBL/GenBank/DDBJ whole genome shotgun (WGS) entry which is preliminary data.</text>
</comment>
<evidence type="ECO:0000313" key="2">
    <source>
        <dbReference type="EMBL" id="KAF5332277.1"/>
    </source>
</evidence>
<dbReference type="AlphaFoldDB" id="A0A8H5FD76"/>
<proteinExistence type="predicted"/>
<feature type="region of interest" description="Disordered" evidence="1">
    <location>
        <begin position="357"/>
        <end position="533"/>
    </location>
</feature>
<keyword evidence="3" id="KW-1185">Reference proteome</keyword>
<dbReference type="EMBL" id="JAACJK010000111">
    <property type="protein sequence ID" value="KAF5332277.1"/>
    <property type="molecule type" value="Genomic_DNA"/>
</dbReference>
<feature type="region of interest" description="Disordered" evidence="1">
    <location>
        <begin position="85"/>
        <end position="105"/>
    </location>
</feature>
<name>A0A8H5FD76_9AGAR</name>
<evidence type="ECO:0000313" key="3">
    <source>
        <dbReference type="Proteomes" id="UP000541558"/>
    </source>
</evidence>
<gene>
    <name evidence="2" type="ORF">D9611_008211</name>
</gene>
<dbReference type="Pfam" id="PF20414">
    <property type="entry name" value="DUF6698"/>
    <property type="match status" value="1"/>
</dbReference>
<evidence type="ECO:0000256" key="1">
    <source>
        <dbReference type="SAM" id="MobiDB-lite"/>
    </source>
</evidence>